<comment type="similarity">
    <text evidence="10">Belongs to the ELO family.</text>
</comment>
<keyword evidence="9 10" id="KW-0275">Fatty acid biosynthesis</keyword>
<feature type="transmembrane region" description="Helical" evidence="10">
    <location>
        <begin position="163"/>
        <end position="182"/>
    </location>
</feature>
<evidence type="ECO:0000256" key="7">
    <source>
        <dbReference type="ARBA" id="ARBA00023098"/>
    </source>
</evidence>
<dbReference type="Pfam" id="PF01151">
    <property type="entry name" value="ELO"/>
    <property type="match status" value="1"/>
</dbReference>
<evidence type="ECO:0000256" key="2">
    <source>
        <dbReference type="ARBA" id="ARBA00022516"/>
    </source>
</evidence>
<comment type="caution">
    <text evidence="11">The sequence shown here is derived from an EMBL/GenBank/DDBJ whole genome shotgun (WGS) entry which is preliminary data.</text>
</comment>
<dbReference type="GO" id="GO:0042761">
    <property type="term" value="P:very long-chain fatty acid biosynthetic process"/>
    <property type="evidence" value="ECO:0007669"/>
    <property type="project" value="TreeGrafter"/>
</dbReference>
<dbReference type="GO" id="GO:0030148">
    <property type="term" value="P:sphingolipid biosynthetic process"/>
    <property type="evidence" value="ECO:0007669"/>
    <property type="project" value="TreeGrafter"/>
</dbReference>
<keyword evidence="6 10" id="KW-1133">Transmembrane helix</keyword>
<keyword evidence="7 10" id="KW-0443">Lipid metabolism</keyword>
<dbReference type="PANTHER" id="PTHR11157:SF167">
    <property type="entry name" value="ELONGATION OF VERY LONG CHAIN FATTY ACIDS PROTEIN"/>
    <property type="match status" value="1"/>
</dbReference>
<dbReference type="GO" id="GO:0009922">
    <property type="term" value="F:fatty acid elongase activity"/>
    <property type="evidence" value="ECO:0007669"/>
    <property type="project" value="UniProtKB-EC"/>
</dbReference>
<dbReference type="InterPro" id="IPR002076">
    <property type="entry name" value="ELO_fam"/>
</dbReference>
<evidence type="ECO:0000256" key="8">
    <source>
        <dbReference type="ARBA" id="ARBA00023136"/>
    </source>
</evidence>
<dbReference type="GO" id="GO:0034626">
    <property type="term" value="P:fatty acid elongation, polyunsaturated fatty acid"/>
    <property type="evidence" value="ECO:0007669"/>
    <property type="project" value="TreeGrafter"/>
</dbReference>
<protein>
    <recommendedName>
        <fullName evidence="10">Elongation of very long chain fatty acids protein</fullName>
        <ecNumber evidence="10">2.3.1.199</ecNumber>
    </recommendedName>
    <alternativeName>
        <fullName evidence="10">Very-long-chain 3-oxoacyl-CoA synthase</fullName>
    </alternativeName>
</protein>
<feature type="transmembrane region" description="Helical" evidence="10">
    <location>
        <begin position="344"/>
        <end position="364"/>
    </location>
</feature>
<keyword evidence="12" id="KW-1185">Reference proteome</keyword>
<organism evidence="11 12">
    <name type="scientific">Homarus americanus</name>
    <name type="common">American lobster</name>
    <dbReference type="NCBI Taxonomy" id="6706"/>
    <lineage>
        <taxon>Eukaryota</taxon>
        <taxon>Metazoa</taxon>
        <taxon>Ecdysozoa</taxon>
        <taxon>Arthropoda</taxon>
        <taxon>Crustacea</taxon>
        <taxon>Multicrustacea</taxon>
        <taxon>Malacostraca</taxon>
        <taxon>Eumalacostraca</taxon>
        <taxon>Eucarida</taxon>
        <taxon>Decapoda</taxon>
        <taxon>Pleocyemata</taxon>
        <taxon>Astacidea</taxon>
        <taxon>Nephropoidea</taxon>
        <taxon>Nephropidae</taxon>
        <taxon>Homarus</taxon>
    </lineage>
</organism>
<proteinExistence type="inferred from homology"/>
<dbReference type="EMBL" id="JAHLQT010010484">
    <property type="protein sequence ID" value="KAG7172612.1"/>
    <property type="molecule type" value="Genomic_DNA"/>
</dbReference>
<comment type="subcellular location">
    <subcellularLocation>
        <location evidence="1">Membrane</location>
        <topology evidence="1">Multi-pass membrane protein</topology>
    </subcellularLocation>
</comment>
<dbReference type="GO" id="GO:0034625">
    <property type="term" value="P:fatty acid elongation, monounsaturated fatty acid"/>
    <property type="evidence" value="ECO:0007669"/>
    <property type="project" value="TreeGrafter"/>
</dbReference>
<reference evidence="11" key="1">
    <citation type="journal article" date="2021" name="Sci. Adv.">
        <title>The American lobster genome reveals insights on longevity, neural, and immune adaptations.</title>
        <authorList>
            <person name="Polinski J.M."/>
            <person name="Zimin A.V."/>
            <person name="Clark K.F."/>
            <person name="Kohn A.B."/>
            <person name="Sadowski N."/>
            <person name="Timp W."/>
            <person name="Ptitsyn A."/>
            <person name="Khanna P."/>
            <person name="Romanova D.Y."/>
            <person name="Williams P."/>
            <person name="Greenwood S.J."/>
            <person name="Moroz L.L."/>
            <person name="Walt D.R."/>
            <person name="Bodnar A.G."/>
        </authorList>
    </citation>
    <scope>NUCLEOTIDE SEQUENCE</scope>
    <source>
        <strain evidence="11">GMGI-L3</strain>
    </source>
</reference>
<feature type="transmembrane region" description="Helical" evidence="10">
    <location>
        <begin position="251"/>
        <end position="270"/>
    </location>
</feature>
<dbReference type="PANTHER" id="PTHR11157">
    <property type="entry name" value="FATTY ACID ACYL TRANSFERASE-RELATED"/>
    <property type="match status" value="1"/>
</dbReference>
<evidence type="ECO:0000313" key="12">
    <source>
        <dbReference type="Proteomes" id="UP000747542"/>
    </source>
</evidence>
<gene>
    <name evidence="11" type="primary">Elov-L2</name>
    <name evidence="11" type="ORF">Hamer_G006822</name>
</gene>
<evidence type="ECO:0000256" key="3">
    <source>
        <dbReference type="ARBA" id="ARBA00022679"/>
    </source>
</evidence>
<keyword evidence="2 10" id="KW-0444">Lipid biosynthesis</keyword>
<name>A0A8J5N3E2_HOMAM</name>
<keyword evidence="3 10" id="KW-0808">Transferase</keyword>
<sequence>MEGKSIALGLHFTQSCSSAVVDEATGNSEAVHYSPGSSPNVPVIDDIKGPQTNTRVVRKIKYQAKLFAVRVLKLAELDGSSGSGVPVSCHPRMTTSQEAALPTPRSCPQQYEKDSLQELRTIGKQVAVLIVLSYTYGDVMVYRKLTPDPRQDTWYLMRSPLPTIITCFLYVAAVTWCIPHYMSTRKPVSGLRTSMMAYNAFQVVFSAWIFWESGVAGWFGDYSLVCQRCDFSDNTEAVRVFFALHKKNEHISLLHVCHHAIMPVCMWYGIRYYSGGHTTLAFLLNSFVHTVMYLYYLLAAMGPRVRPFLWWKKYLTTLQMVQFTAILIHNFLALFVECPVPSSLIAWVSGVSLLFFVLFADFYIKTYRKRGKH</sequence>
<feature type="transmembrane region" description="Helical" evidence="10">
    <location>
        <begin position="314"/>
        <end position="332"/>
    </location>
</feature>
<evidence type="ECO:0000256" key="6">
    <source>
        <dbReference type="ARBA" id="ARBA00022989"/>
    </source>
</evidence>
<dbReference type="PROSITE" id="PS51257">
    <property type="entry name" value="PROKAR_LIPOPROTEIN"/>
    <property type="match status" value="1"/>
</dbReference>
<evidence type="ECO:0000256" key="5">
    <source>
        <dbReference type="ARBA" id="ARBA00022832"/>
    </source>
</evidence>
<evidence type="ECO:0000256" key="10">
    <source>
        <dbReference type="RuleBase" id="RU361115"/>
    </source>
</evidence>
<keyword evidence="4 10" id="KW-0812">Transmembrane</keyword>
<evidence type="ECO:0000313" key="11">
    <source>
        <dbReference type="EMBL" id="KAG7172612.1"/>
    </source>
</evidence>
<accession>A0A8J5N3E2</accession>
<dbReference type="AlphaFoldDB" id="A0A8J5N3E2"/>
<evidence type="ECO:0000256" key="1">
    <source>
        <dbReference type="ARBA" id="ARBA00004141"/>
    </source>
</evidence>
<dbReference type="GO" id="GO:0005789">
    <property type="term" value="C:endoplasmic reticulum membrane"/>
    <property type="evidence" value="ECO:0007669"/>
    <property type="project" value="TreeGrafter"/>
</dbReference>
<dbReference type="Proteomes" id="UP000747542">
    <property type="component" value="Unassembled WGS sequence"/>
</dbReference>
<dbReference type="GO" id="GO:0019367">
    <property type="term" value="P:fatty acid elongation, saturated fatty acid"/>
    <property type="evidence" value="ECO:0007669"/>
    <property type="project" value="TreeGrafter"/>
</dbReference>
<keyword evidence="8 10" id="KW-0472">Membrane</keyword>
<feature type="transmembrane region" description="Helical" evidence="10">
    <location>
        <begin position="282"/>
        <end position="302"/>
    </location>
</feature>
<evidence type="ECO:0000256" key="9">
    <source>
        <dbReference type="ARBA" id="ARBA00023160"/>
    </source>
</evidence>
<keyword evidence="5 10" id="KW-0276">Fatty acid metabolism</keyword>
<comment type="catalytic activity">
    <reaction evidence="10">
        <text>a very-long-chain acyl-CoA + malonyl-CoA + H(+) = a very-long-chain 3-oxoacyl-CoA + CO2 + CoA</text>
        <dbReference type="Rhea" id="RHEA:32727"/>
        <dbReference type="ChEBI" id="CHEBI:15378"/>
        <dbReference type="ChEBI" id="CHEBI:16526"/>
        <dbReference type="ChEBI" id="CHEBI:57287"/>
        <dbReference type="ChEBI" id="CHEBI:57384"/>
        <dbReference type="ChEBI" id="CHEBI:90725"/>
        <dbReference type="ChEBI" id="CHEBI:90736"/>
        <dbReference type="EC" id="2.3.1.199"/>
    </reaction>
</comment>
<dbReference type="EC" id="2.3.1.199" evidence="10"/>
<evidence type="ECO:0000256" key="4">
    <source>
        <dbReference type="ARBA" id="ARBA00022692"/>
    </source>
</evidence>